<reference evidence="2 3" key="1">
    <citation type="submission" date="2013-11" db="EMBL/GenBank/DDBJ databases">
        <title>The Genome Sequence of Phytophthora parasitica P1976.</title>
        <authorList>
            <consortium name="The Broad Institute Genomics Platform"/>
            <person name="Russ C."/>
            <person name="Tyler B."/>
            <person name="Panabieres F."/>
            <person name="Shan W."/>
            <person name="Tripathy S."/>
            <person name="Grunwald N."/>
            <person name="Machado M."/>
            <person name="Johnson C.S."/>
            <person name="Walker B."/>
            <person name="Young S."/>
            <person name="Zeng Q."/>
            <person name="Gargeya S."/>
            <person name="Fitzgerald M."/>
            <person name="Haas B."/>
            <person name="Abouelleil A."/>
            <person name="Allen A.W."/>
            <person name="Alvarado L."/>
            <person name="Arachchi H.M."/>
            <person name="Berlin A.M."/>
            <person name="Chapman S.B."/>
            <person name="Gainer-Dewar J."/>
            <person name="Goldberg J."/>
            <person name="Griggs A."/>
            <person name="Gujja S."/>
            <person name="Hansen M."/>
            <person name="Howarth C."/>
            <person name="Imamovic A."/>
            <person name="Ireland A."/>
            <person name="Larimer J."/>
            <person name="McCowan C."/>
            <person name="Murphy C."/>
            <person name="Pearson M."/>
            <person name="Poon T.W."/>
            <person name="Priest M."/>
            <person name="Roberts A."/>
            <person name="Saif S."/>
            <person name="Shea T."/>
            <person name="Sisk P."/>
            <person name="Sykes S."/>
            <person name="Wortman J."/>
            <person name="Nusbaum C."/>
            <person name="Birren B."/>
        </authorList>
    </citation>
    <scope>NUCLEOTIDE SEQUENCE [LARGE SCALE GENOMIC DNA]</scope>
    <source>
        <strain evidence="2 3">P1976</strain>
    </source>
</reference>
<evidence type="ECO:0000313" key="2">
    <source>
        <dbReference type="EMBL" id="ETO70496.1"/>
    </source>
</evidence>
<protein>
    <submittedName>
        <fullName evidence="2">Uncharacterized protein</fullName>
    </submittedName>
</protein>
<dbReference type="PANTHER" id="PTHR35796">
    <property type="entry name" value="HYPOTHETICAL CYTOSOLIC PROTEIN"/>
    <property type="match status" value="1"/>
</dbReference>
<accession>A0A080ZV35</accession>
<dbReference type="OrthoDB" id="72677at2759"/>
<feature type="compositionally biased region" description="Low complexity" evidence="1">
    <location>
        <begin position="73"/>
        <end position="87"/>
    </location>
</feature>
<evidence type="ECO:0000313" key="3">
    <source>
        <dbReference type="Proteomes" id="UP000028582"/>
    </source>
</evidence>
<dbReference type="Proteomes" id="UP000028582">
    <property type="component" value="Unassembled WGS sequence"/>
</dbReference>
<evidence type="ECO:0000256" key="1">
    <source>
        <dbReference type="SAM" id="MobiDB-lite"/>
    </source>
</evidence>
<gene>
    <name evidence="2" type="ORF">F444_13030</name>
</gene>
<proteinExistence type="predicted"/>
<comment type="caution">
    <text evidence="2">The sequence shown here is derived from an EMBL/GenBank/DDBJ whole genome shotgun (WGS) entry which is preliminary data.</text>
</comment>
<feature type="compositionally biased region" description="Polar residues" evidence="1">
    <location>
        <begin position="88"/>
        <end position="103"/>
    </location>
</feature>
<dbReference type="EMBL" id="ANJA01002328">
    <property type="protein sequence ID" value="ETO70496.1"/>
    <property type="molecule type" value="Genomic_DNA"/>
</dbReference>
<dbReference type="PANTHER" id="PTHR35796:SF3">
    <property type="entry name" value="BHLH DOMAIN-CONTAINING PROTEIN"/>
    <property type="match status" value="1"/>
</dbReference>
<organism evidence="2 3">
    <name type="scientific">Phytophthora nicotianae P1976</name>
    <dbReference type="NCBI Taxonomy" id="1317066"/>
    <lineage>
        <taxon>Eukaryota</taxon>
        <taxon>Sar</taxon>
        <taxon>Stramenopiles</taxon>
        <taxon>Oomycota</taxon>
        <taxon>Peronosporomycetes</taxon>
        <taxon>Peronosporales</taxon>
        <taxon>Peronosporaceae</taxon>
        <taxon>Phytophthora</taxon>
    </lineage>
</organism>
<feature type="region of interest" description="Disordered" evidence="1">
    <location>
        <begin position="73"/>
        <end position="115"/>
    </location>
</feature>
<name>A0A080ZV35_PHYNI</name>
<dbReference type="AlphaFoldDB" id="A0A080ZV35"/>
<sequence length="450" mass="51693">MSANSPLIDPLMDHGTLDSLGMGDIPTLDELLLPEDEELVTELLSKPSQDQVNELDPTLLFPEPVDLVEVISEPVSSQSSPSNRISSATSDTQASPDNMTITLPVTAPPRRKRRKDELDYLRIKAKELEEQLQQLKKREDGVKDQNETEKDAAGVSVWRKVARRQLEGKKRAERENEKLRGMVEGQLTIVQNLEKLLRKRSAMEESGTWVSERKRVRVEYEAENVIFDRILRQLDEQHKETDAAFRQNEFARKKTDGQHMQVKPNGIYGMFMEFLSSKILPFEVHTTATQFWRCMAQPHLKLRDGHYSLIDGTEDTLSAKMAFTVQHEKHQVMKDAWFAVKRFIEEDRCIFVWACETEVKGTLSSAQRMRHRDTGWTSVERYTNANDDSMDSCIIQTCVRVRTELPEVMPRSQEELMLLTDIVTSSFLENLDGIHQSVEDALIEEAMRSN</sequence>